<dbReference type="AlphaFoldDB" id="A0A9P1JTB6"/>
<dbReference type="KEGG" id="abs:AZOBR_200092"/>
<dbReference type="Proteomes" id="UP000007319">
    <property type="component" value="Chromosome"/>
</dbReference>
<evidence type="ECO:0000313" key="2">
    <source>
        <dbReference type="Proteomes" id="UP000007319"/>
    </source>
</evidence>
<accession>A0A9P1JTB6</accession>
<keyword evidence="2" id="KW-1185">Reference proteome</keyword>
<organism evidence="1 2">
    <name type="scientific">Azospirillum baldaniorum</name>
    <dbReference type="NCBI Taxonomy" id="1064539"/>
    <lineage>
        <taxon>Bacteria</taxon>
        <taxon>Pseudomonadati</taxon>
        <taxon>Pseudomonadota</taxon>
        <taxon>Alphaproteobacteria</taxon>
        <taxon>Rhodospirillales</taxon>
        <taxon>Azospirillaceae</taxon>
        <taxon>Azospirillum</taxon>
    </lineage>
</organism>
<sequence>MPMKRAKIQFVTTLHYLCRDRSNLPFPKINAAQNAKRFAIYPLYHFRVFIAVLDALSYQLQPMLTVNTKANRPR</sequence>
<reference evidence="1 2" key="1">
    <citation type="journal article" date="2011" name="PLoS Genet.">
        <title>Azospirillum genomes reveal transition of bacteria from aquatic to terrestrial environments.</title>
        <authorList>
            <person name="Wisniewski-Dye F."/>
            <person name="Borziak K."/>
            <person name="Khalsa-Moyers G."/>
            <person name="Alexandre G."/>
            <person name="Sukharnikov L.O."/>
            <person name="Wuichet K."/>
            <person name="Hurst G.B."/>
            <person name="McDonald W.H."/>
            <person name="Robertson J.S."/>
            <person name="Barbe V."/>
            <person name="Calteau A."/>
            <person name="Rouy Z."/>
            <person name="Mangenot S."/>
            <person name="Prigent-Combaret C."/>
            <person name="Normand P."/>
            <person name="Boyer M."/>
            <person name="Siguier P."/>
            <person name="Dessaux Y."/>
            <person name="Elmerich C."/>
            <person name="Condemine G."/>
            <person name="Krishnen G."/>
            <person name="Kennedy I."/>
            <person name="Paterson A.H."/>
            <person name="Gonzalez V."/>
            <person name="Mavingui P."/>
            <person name="Zhulin I.B."/>
        </authorList>
    </citation>
    <scope>NUCLEOTIDE SEQUENCE [LARGE SCALE GENOMIC DNA]</scope>
    <source>
        <strain evidence="1 2">Sp245</strain>
    </source>
</reference>
<name>A0A9P1JTB6_9PROT</name>
<dbReference type="EMBL" id="HE577327">
    <property type="protein sequence ID" value="CCC99387.1"/>
    <property type="molecule type" value="Genomic_DNA"/>
</dbReference>
<protein>
    <submittedName>
        <fullName evidence="1">Uncharacterized protein</fullName>
    </submittedName>
</protein>
<proteinExistence type="predicted"/>
<gene>
    <name evidence="1" type="ORF">AZOBR_200092</name>
</gene>
<evidence type="ECO:0000313" key="1">
    <source>
        <dbReference type="EMBL" id="CCC99387.1"/>
    </source>
</evidence>